<reference evidence="6 7" key="1">
    <citation type="submission" date="2014-03" db="EMBL/GenBank/DDBJ databases">
        <title>Bradyrhizobium valentinum sp. nov., isolated from effective nodules of Lupinus mariae-josephae, a lupine endemic of basic-lime soils in Eastern Spain.</title>
        <authorList>
            <person name="Duran D."/>
            <person name="Rey L."/>
            <person name="Navarro A."/>
            <person name="Busquets A."/>
            <person name="Imperial J."/>
            <person name="Ruiz-Argueso T."/>
        </authorList>
    </citation>
    <scope>NUCLEOTIDE SEQUENCE [LARGE SCALE GENOMIC DNA]</scope>
    <source>
        <strain evidence="6 7">PAC68</strain>
    </source>
</reference>
<evidence type="ECO:0000313" key="6">
    <source>
        <dbReference type="EMBL" id="KRR14708.1"/>
    </source>
</evidence>
<dbReference type="InterPro" id="IPR007889">
    <property type="entry name" value="HTH_Psq"/>
</dbReference>
<keyword evidence="4" id="KW-0233">DNA recombination</keyword>
<keyword evidence="7" id="KW-1185">Reference proteome</keyword>
<accession>A0A0R3M376</accession>
<dbReference type="PROSITE" id="PS00398">
    <property type="entry name" value="RECOMBINASES_2"/>
    <property type="match status" value="1"/>
</dbReference>
<dbReference type="AlphaFoldDB" id="A0A0R3M376"/>
<dbReference type="Proteomes" id="UP000050863">
    <property type="component" value="Unassembled WGS sequence"/>
</dbReference>
<evidence type="ECO:0000256" key="2">
    <source>
        <dbReference type="ARBA" id="ARBA00022908"/>
    </source>
</evidence>
<dbReference type="CDD" id="cd03768">
    <property type="entry name" value="SR_ResInv"/>
    <property type="match status" value="1"/>
</dbReference>
<dbReference type="STRING" id="280332.CQ12_10740"/>
<dbReference type="Pfam" id="PF00239">
    <property type="entry name" value="Resolvase"/>
    <property type="match status" value="1"/>
</dbReference>
<evidence type="ECO:0000313" key="7">
    <source>
        <dbReference type="Proteomes" id="UP000050863"/>
    </source>
</evidence>
<keyword evidence="2" id="KW-0229">DNA integration</keyword>
<dbReference type="InterPro" id="IPR006118">
    <property type="entry name" value="Recombinase_CS"/>
</dbReference>
<dbReference type="Pfam" id="PF04218">
    <property type="entry name" value="CENP-B_N"/>
    <property type="match status" value="1"/>
</dbReference>
<gene>
    <name evidence="6" type="ORF">CQ12_10740</name>
</gene>
<dbReference type="GO" id="GO:0000150">
    <property type="term" value="F:DNA strand exchange activity"/>
    <property type="evidence" value="ECO:0007669"/>
    <property type="project" value="InterPro"/>
</dbReference>
<dbReference type="SMART" id="SM00857">
    <property type="entry name" value="Resolvase"/>
    <property type="match status" value="1"/>
</dbReference>
<evidence type="ECO:0000256" key="3">
    <source>
        <dbReference type="ARBA" id="ARBA00023125"/>
    </source>
</evidence>
<dbReference type="SUPFAM" id="SSF46689">
    <property type="entry name" value="Homeodomain-like"/>
    <property type="match status" value="1"/>
</dbReference>
<dbReference type="InterPro" id="IPR036162">
    <property type="entry name" value="Resolvase-like_N_sf"/>
</dbReference>
<feature type="domain" description="Resolvase/invertase-type recombinase catalytic" evidence="5">
    <location>
        <begin position="1"/>
        <end position="118"/>
    </location>
</feature>
<keyword evidence="3" id="KW-0238">DNA-binding</keyword>
<comment type="similarity">
    <text evidence="1">Belongs to the site-specific recombinase resolvase family.</text>
</comment>
<dbReference type="InterPro" id="IPR038116">
    <property type="entry name" value="TrpR-like_sf"/>
</dbReference>
<dbReference type="Gene3D" id="1.10.1270.10">
    <property type="entry name" value="TrpR-like"/>
    <property type="match status" value="1"/>
</dbReference>
<dbReference type="EMBL" id="LLXZ01000012">
    <property type="protein sequence ID" value="KRR14708.1"/>
    <property type="molecule type" value="Genomic_DNA"/>
</dbReference>
<dbReference type="InterPro" id="IPR006119">
    <property type="entry name" value="Resolv_N"/>
</dbReference>
<dbReference type="Gene3D" id="3.40.50.1390">
    <property type="entry name" value="Resolvase, N-terminal catalytic domain"/>
    <property type="match status" value="1"/>
</dbReference>
<proteinExistence type="inferred from homology"/>
<dbReference type="InterPro" id="IPR050639">
    <property type="entry name" value="SSR_resolvase"/>
</dbReference>
<name>A0A0R3M376_9BRAD</name>
<evidence type="ECO:0000259" key="5">
    <source>
        <dbReference type="PROSITE" id="PS51736"/>
    </source>
</evidence>
<comment type="caution">
    <text evidence="6">The sequence shown here is derived from an EMBL/GenBank/DDBJ whole genome shotgun (WGS) entry which is preliminary data.</text>
</comment>
<dbReference type="GO" id="GO:0015074">
    <property type="term" value="P:DNA integration"/>
    <property type="evidence" value="ECO:0007669"/>
    <property type="project" value="UniProtKB-KW"/>
</dbReference>
<dbReference type="PANTHER" id="PTHR30461:SF2">
    <property type="entry name" value="SERINE RECOMBINASE PINE-RELATED"/>
    <property type="match status" value="1"/>
</dbReference>
<dbReference type="GO" id="GO:0003677">
    <property type="term" value="F:DNA binding"/>
    <property type="evidence" value="ECO:0007669"/>
    <property type="project" value="UniProtKB-KW"/>
</dbReference>
<dbReference type="PROSITE" id="PS51736">
    <property type="entry name" value="RECOMBINASES_3"/>
    <property type="match status" value="1"/>
</dbReference>
<protein>
    <recommendedName>
        <fullName evidence="5">Resolvase/invertase-type recombinase catalytic domain-containing protein</fullName>
    </recommendedName>
</protein>
<evidence type="ECO:0000256" key="1">
    <source>
        <dbReference type="ARBA" id="ARBA00009913"/>
    </source>
</evidence>
<sequence length="169" mass="18812">MDALTAAGCEQVYHEKMSGKRKDNRTQLKRVLKELSEGDELVVTRLDRLARSTLDLLHIVEAVRTAGASFKSLHETWADSSSAHGRLFLTILAGLAEFERELIAARTSEGRAKAKANGTRLGRDFKLTGHQRRAVIHRLDAGDSHREIARDLNVSHQTIGRIAQRHAVT</sequence>
<organism evidence="6 7">
    <name type="scientific">Bradyrhizobium jicamae</name>
    <dbReference type="NCBI Taxonomy" id="280332"/>
    <lineage>
        <taxon>Bacteria</taxon>
        <taxon>Pseudomonadati</taxon>
        <taxon>Pseudomonadota</taxon>
        <taxon>Alphaproteobacteria</taxon>
        <taxon>Hyphomicrobiales</taxon>
        <taxon>Nitrobacteraceae</taxon>
        <taxon>Bradyrhizobium</taxon>
    </lineage>
</organism>
<dbReference type="InterPro" id="IPR009057">
    <property type="entry name" value="Homeodomain-like_sf"/>
</dbReference>
<evidence type="ECO:0000256" key="4">
    <source>
        <dbReference type="ARBA" id="ARBA00023172"/>
    </source>
</evidence>
<dbReference type="PANTHER" id="PTHR30461">
    <property type="entry name" value="DNA-INVERTASE FROM LAMBDOID PROPHAGE"/>
    <property type="match status" value="1"/>
</dbReference>
<dbReference type="SUPFAM" id="SSF53041">
    <property type="entry name" value="Resolvase-like"/>
    <property type="match status" value="1"/>
</dbReference>